<reference evidence="1" key="2">
    <citation type="journal article" date="2015" name="Fish Shellfish Immunol.">
        <title>Early steps in the European eel (Anguilla anguilla)-Vibrio vulnificus interaction in the gills: Role of the RtxA13 toxin.</title>
        <authorList>
            <person name="Callol A."/>
            <person name="Pajuelo D."/>
            <person name="Ebbesson L."/>
            <person name="Teles M."/>
            <person name="MacKenzie S."/>
            <person name="Amaro C."/>
        </authorList>
    </citation>
    <scope>NUCLEOTIDE SEQUENCE</scope>
</reference>
<proteinExistence type="predicted"/>
<accession>A0A0E9RNM6</accession>
<organism evidence="1">
    <name type="scientific">Anguilla anguilla</name>
    <name type="common">European freshwater eel</name>
    <name type="synonym">Muraena anguilla</name>
    <dbReference type="NCBI Taxonomy" id="7936"/>
    <lineage>
        <taxon>Eukaryota</taxon>
        <taxon>Metazoa</taxon>
        <taxon>Chordata</taxon>
        <taxon>Craniata</taxon>
        <taxon>Vertebrata</taxon>
        <taxon>Euteleostomi</taxon>
        <taxon>Actinopterygii</taxon>
        <taxon>Neopterygii</taxon>
        <taxon>Teleostei</taxon>
        <taxon>Anguilliformes</taxon>
        <taxon>Anguillidae</taxon>
        <taxon>Anguilla</taxon>
    </lineage>
</organism>
<dbReference type="EMBL" id="GBXM01077841">
    <property type="protein sequence ID" value="JAH30736.1"/>
    <property type="molecule type" value="Transcribed_RNA"/>
</dbReference>
<protein>
    <submittedName>
        <fullName evidence="1">Uncharacterized protein</fullName>
    </submittedName>
</protein>
<evidence type="ECO:0000313" key="1">
    <source>
        <dbReference type="EMBL" id="JAH30736.1"/>
    </source>
</evidence>
<sequence>MERHSIYKDCYLEHIDPTTVQATELNLQCSSEGTTRGLNTLAR</sequence>
<name>A0A0E9RNM6_ANGAN</name>
<reference evidence="1" key="1">
    <citation type="submission" date="2014-11" db="EMBL/GenBank/DDBJ databases">
        <authorList>
            <person name="Amaro Gonzalez C."/>
        </authorList>
    </citation>
    <scope>NUCLEOTIDE SEQUENCE</scope>
</reference>
<dbReference type="AlphaFoldDB" id="A0A0E9RNM6"/>